<dbReference type="GO" id="GO:0006269">
    <property type="term" value="P:DNA replication, synthesis of primer"/>
    <property type="evidence" value="ECO:0007669"/>
    <property type="project" value="UniProtKB-KW"/>
</dbReference>
<gene>
    <name evidence="6" type="ORF">DK427_07440</name>
</gene>
<dbReference type="Proteomes" id="UP000246058">
    <property type="component" value="Chromosome"/>
</dbReference>
<evidence type="ECO:0000259" key="5">
    <source>
        <dbReference type="Pfam" id="PF00772"/>
    </source>
</evidence>
<proteinExistence type="predicted"/>
<feature type="region of interest" description="Disordered" evidence="4">
    <location>
        <begin position="86"/>
        <end position="162"/>
    </location>
</feature>
<dbReference type="InterPro" id="IPR016136">
    <property type="entry name" value="DNA_helicase_N/primase_C"/>
</dbReference>
<evidence type="ECO:0000256" key="4">
    <source>
        <dbReference type="SAM" id="MobiDB-lite"/>
    </source>
</evidence>
<reference evidence="6 7" key="1">
    <citation type="submission" date="2018-05" db="EMBL/GenBank/DDBJ databases">
        <title>Complete Genome Sequence of Methylobacterium sp. 17Sr1-43.</title>
        <authorList>
            <person name="Srinivasan S."/>
        </authorList>
    </citation>
    <scope>NUCLEOTIDE SEQUENCE [LARGE SCALE GENOMIC DNA]</scope>
    <source>
        <strain evidence="6 7">17Sr1-43</strain>
    </source>
</reference>
<organism evidence="6 7">
    <name type="scientific">Methylobacterium radiodurans</name>
    <dbReference type="NCBI Taxonomy" id="2202828"/>
    <lineage>
        <taxon>Bacteria</taxon>
        <taxon>Pseudomonadati</taxon>
        <taxon>Pseudomonadota</taxon>
        <taxon>Alphaproteobacteria</taxon>
        <taxon>Hyphomicrobiales</taxon>
        <taxon>Methylobacteriaceae</taxon>
        <taxon>Methylobacterium</taxon>
    </lineage>
</organism>
<feature type="domain" description="DNA helicase DnaB-like N-terminal" evidence="5">
    <location>
        <begin position="29"/>
        <end position="94"/>
    </location>
</feature>
<dbReference type="SUPFAM" id="SSF48024">
    <property type="entry name" value="N-terminal domain of DnaB helicase"/>
    <property type="match status" value="1"/>
</dbReference>
<accession>A0A2U8VPZ0</accession>
<evidence type="ECO:0000313" key="7">
    <source>
        <dbReference type="Proteomes" id="UP000246058"/>
    </source>
</evidence>
<dbReference type="EMBL" id="CP029551">
    <property type="protein sequence ID" value="AWN35590.1"/>
    <property type="molecule type" value="Genomic_DNA"/>
</dbReference>
<evidence type="ECO:0000256" key="3">
    <source>
        <dbReference type="ARBA" id="ARBA00023125"/>
    </source>
</evidence>
<evidence type="ECO:0000313" key="6">
    <source>
        <dbReference type="EMBL" id="AWN35590.1"/>
    </source>
</evidence>
<dbReference type="AlphaFoldDB" id="A0A2U8VPZ0"/>
<name>A0A2U8VPZ0_9HYPH</name>
<dbReference type="GO" id="GO:0005524">
    <property type="term" value="F:ATP binding"/>
    <property type="evidence" value="ECO:0007669"/>
    <property type="project" value="InterPro"/>
</dbReference>
<keyword evidence="2" id="KW-0235">DNA replication</keyword>
<dbReference type="InterPro" id="IPR036185">
    <property type="entry name" value="DNA_heli_DnaB-like_N_sf"/>
</dbReference>
<dbReference type="Pfam" id="PF00772">
    <property type="entry name" value="DnaB"/>
    <property type="match status" value="1"/>
</dbReference>
<dbReference type="Gene3D" id="1.10.860.10">
    <property type="entry name" value="DNAb Helicase, Chain A"/>
    <property type="match status" value="1"/>
</dbReference>
<feature type="compositionally biased region" description="Low complexity" evidence="4">
    <location>
        <begin position="131"/>
        <end position="162"/>
    </location>
</feature>
<dbReference type="GO" id="GO:0003678">
    <property type="term" value="F:DNA helicase activity"/>
    <property type="evidence" value="ECO:0007669"/>
    <property type="project" value="InterPro"/>
</dbReference>
<keyword evidence="7" id="KW-1185">Reference proteome</keyword>
<keyword evidence="3" id="KW-0238">DNA-binding</keyword>
<evidence type="ECO:0000256" key="2">
    <source>
        <dbReference type="ARBA" id="ARBA00022705"/>
    </source>
</evidence>
<dbReference type="GO" id="GO:1990077">
    <property type="term" value="C:primosome complex"/>
    <property type="evidence" value="ECO:0007669"/>
    <property type="project" value="UniProtKB-KW"/>
</dbReference>
<dbReference type="GO" id="GO:0003677">
    <property type="term" value="F:DNA binding"/>
    <property type="evidence" value="ECO:0007669"/>
    <property type="project" value="UniProtKB-KW"/>
</dbReference>
<keyword evidence="1" id="KW-0639">Primosome</keyword>
<sequence>MGRQPTGRRRDVALATTRRTPEPPSLNDVYEGERQLVGIILPHPEVYPAVAWILRGEDWTQSLHRGVFEVAGELAAAGQTIAPDSVLPRVSDVGPDGTPAETYLAGWSRRLPHPTTPKGSPTSSRRPRGCSTARASTISISTIGPSSRPSVSGARSSRPSTP</sequence>
<evidence type="ECO:0000256" key="1">
    <source>
        <dbReference type="ARBA" id="ARBA00022515"/>
    </source>
</evidence>
<feature type="region of interest" description="Disordered" evidence="4">
    <location>
        <begin position="1"/>
        <end position="24"/>
    </location>
</feature>
<dbReference type="KEGG" id="meti:DK427_07440"/>
<protein>
    <recommendedName>
        <fullName evidence="5">DNA helicase DnaB-like N-terminal domain-containing protein</fullName>
    </recommendedName>
</protein>
<dbReference type="InterPro" id="IPR007693">
    <property type="entry name" value="DNA_helicase_DnaB-like_N"/>
</dbReference>